<dbReference type="Pfam" id="PF00072">
    <property type="entry name" value="Response_reg"/>
    <property type="match status" value="1"/>
</dbReference>
<evidence type="ECO:0000313" key="4">
    <source>
        <dbReference type="Proteomes" id="UP000033220"/>
    </source>
</evidence>
<dbReference type="SUPFAM" id="SSF52172">
    <property type="entry name" value="CheY-like"/>
    <property type="match status" value="1"/>
</dbReference>
<accession>H6SL37</accession>
<name>H6SL37_PARPM</name>
<keyword evidence="1" id="KW-0597">Phosphoprotein</keyword>
<feature type="modified residue" description="4-aspartylphosphate" evidence="1">
    <location>
        <position position="14"/>
    </location>
</feature>
<sequence>MAIAERQPDLVVMDLLLDDGLDGRDVWRALALSVPVVFLTAAHGPERSSLAAVPGCLGVLTKPFDPLSLADQVRALWRGRP</sequence>
<dbReference type="EMBL" id="HE663493">
    <property type="protein sequence ID" value="CCG08702.1"/>
    <property type="molecule type" value="Genomic_DNA"/>
</dbReference>
<protein>
    <submittedName>
        <fullName evidence="3">Response regulator receiver domain protein (CheY)</fullName>
    </submittedName>
</protein>
<dbReference type="KEGG" id="rpm:RSPPHO_02076"/>
<gene>
    <name evidence="3" type="ORF">RSPPHO_02076</name>
</gene>
<evidence type="ECO:0000259" key="2">
    <source>
        <dbReference type="PROSITE" id="PS50110"/>
    </source>
</evidence>
<dbReference type="HOGENOM" id="CLU_2571607_0_0_5"/>
<dbReference type="RefSeq" id="WP_014415336.1">
    <property type="nucleotide sequence ID" value="NC_017059.1"/>
</dbReference>
<dbReference type="Proteomes" id="UP000033220">
    <property type="component" value="Chromosome DSM 122"/>
</dbReference>
<dbReference type="PROSITE" id="PS50110">
    <property type="entry name" value="RESPONSE_REGULATORY"/>
    <property type="match status" value="1"/>
</dbReference>
<dbReference type="Gene3D" id="3.40.50.2300">
    <property type="match status" value="1"/>
</dbReference>
<dbReference type="InterPro" id="IPR011006">
    <property type="entry name" value="CheY-like_superfamily"/>
</dbReference>
<dbReference type="STRING" id="1150469.RSPPHO_02076"/>
<evidence type="ECO:0000256" key="1">
    <source>
        <dbReference type="PROSITE-ProRule" id="PRU00169"/>
    </source>
</evidence>
<keyword evidence="4" id="KW-1185">Reference proteome</keyword>
<organism evidence="3 4">
    <name type="scientific">Pararhodospirillum photometricum DSM 122</name>
    <dbReference type="NCBI Taxonomy" id="1150469"/>
    <lineage>
        <taxon>Bacteria</taxon>
        <taxon>Pseudomonadati</taxon>
        <taxon>Pseudomonadota</taxon>
        <taxon>Alphaproteobacteria</taxon>
        <taxon>Rhodospirillales</taxon>
        <taxon>Rhodospirillaceae</taxon>
        <taxon>Pararhodospirillum</taxon>
    </lineage>
</organism>
<dbReference type="PATRIC" id="fig|1150469.3.peg.2339"/>
<reference evidence="3 4" key="1">
    <citation type="submission" date="2012-02" db="EMBL/GenBank/DDBJ databases">
        <title>Shotgun genome sequence of Phaeospirillum photometricum DSM 122.</title>
        <authorList>
            <person name="Duquesne K."/>
            <person name="Sturgis J."/>
        </authorList>
    </citation>
    <scope>NUCLEOTIDE SEQUENCE [LARGE SCALE GENOMIC DNA]</scope>
    <source>
        <strain evidence="4">DSM122</strain>
    </source>
</reference>
<dbReference type="AlphaFoldDB" id="H6SL37"/>
<proteinExistence type="predicted"/>
<dbReference type="GO" id="GO:0000160">
    <property type="term" value="P:phosphorelay signal transduction system"/>
    <property type="evidence" value="ECO:0007669"/>
    <property type="project" value="InterPro"/>
</dbReference>
<dbReference type="InterPro" id="IPR001789">
    <property type="entry name" value="Sig_transdc_resp-reg_receiver"/>
</dbReference>
<feature type="domain" description="Response regulatory" evidence="2">
    <location>
        <begin position="1"/>
        <end position="77"/>
    </location>
</feature>
<evidence type="ECO:0000313" key="3">
    <source>
        <dbReference type="EMBL" id="CCG08702.1"/>
    </source>
</evidence>